<dbReference type="PROSITE" id="PS50294">
    <property type="entry name" value="WD_REPEATS_REGION"/>
    <property type="match status" value="2"/>
</dbReference>
<dbReference type="EMBL" id="CP036433">
    <property type="protein sequence ID" value="QDU95385.1"/>
    <property type="molecule type" value="Genomic_DNA"/>
</dbReference>
<feature type="signal peptide" evidence="2">
    <location>
        <begin position="1"/>
        <end position="26"/>
    </location>
</feature>
<dbReference type="SUPFAM" id="SSF50998">
    <property type="entry name" value="Quinoprotein alcohol dehydrogenase-like"/>
    <property type="match status" value="1"/>
</dbReference>
<dbReference type="Proteomes" id="UP000317648">
    <property type="component" value="Chromosome"/>
</dbReference>
<dbReference type="KEGG" id="lcre:Pla8534_32000"/>
<dbReference type="SUPFAM" id="SSF69322">
    <property type="entry name" value="Tricorn protease domain 2"/>
    <property type="match status" value="1"/>
</dbReference>
<name>A0A518DU75_9BACT</name>
<reference evidence="3 4" key="1">
    <citation type="submission" date="2019-02" db="EMBL/GenBank/DDBJ databases">
        <title>Deep-cultivation of Planctomycetes and their phenomic and genomic characterization uncovers novel biology.</title>
        <authorList>
            <person name="Wiegand S."/>
            <person name="Jogler M."/>
            <person name="Boedeker C."/>
            <person name="Pinto D."/>
            <person name="Vollmers J."/>
            <person name="Rivas-Marin E."/>
            <person name="Kohn T."/>
            <person name="Peeters S.H."/>
            <person name="Heuer A."/>
            <person name="Rast P."/>
            <person name="Oberbeckmann S."/>
            <person name="Bunk B."/>
            <person name="Jeske O."/>
            <person name="Meyerdierks A."/>
            <person name="Storesund J.E."/>
            <person name="Kallscheuer N."/>
            <person name="Luecker S."/>
            <person name="Lage O.M."/>
            <person name="Pohl T."/>
            <person name="Merkel B.J."/>
            <person name="Hornburger P."/>
            <person name="Mueller R.-W."/>
            <person name="Bruemmer F."/>
            <person name="Labrenz M."/>
            <person name="Spormann A.M."/>
            <person name="Op den Camp H."/>
            <person name="Overmann J."/>
            <person name="Amann R."/>
            <person name="Jetten M.S.M."/>
            <person name="Mascher T."/>
            <person name="Medema M.H."/>
            <person name="Devos D.P."/>
            <person name="Kaster A.-K."/>
            <person name="Ovreas L."/>
            <person name="Rohde M."/>
            <person name="Galperin M.Y."/>
            <person name="Jogler C."/>
        </authorList>
    </citation>
    <scope>NUCLEOTIDE SEQUENCE [LARGE SCALE GENOMIC DNA]</scope>
    <source>
        <strain evidence="3 4">Pla85_3_4</strain>
    </source>
</reference>
<feature type="chain" id="PRO_5022095195" evidence="2">
    <location>
        <begin position="27"/>
        <end position="1125"/>
    </location>
</feature>
<dbReference type="InterPro" id="IPR001680">
    <property type="entry name" value="WD40_rpt"/>
</dbReference>
<keyword evidence="4" id="KW-1185">Reference proteome</keyword>
<dbReference type="InterPro" id="IPR029030">
    <property type="entry name" value="Caspase-like_dom_sf"/>
</dbReference>
<dbReference type="PANTHER" id="PTHR19879">
    <property type="entry name" value="TRANSCRIPTION INITIATION FACTOR TFIID"/>
    <property type="match status" value="1"/>
</dbReference>
<protein>
    <submittedName>
        <fullName evidence="3">WD domain, G-beta repeat</fullName>
    </submittedName>
</protein>
<dbReference type="AlphaFoldDB" id="A0A518DU75"/>
<evidence type="ECO:0000256" key="2">
    <source>
        <dbReference type="SAM" id="SignalP"/>
    </source>
</evidence>
<dbReference type="Gene3D" id="3.40.50.1460">
    <property type="match status" value="1"/>
</dbReference>
<dbReference type="Gene3D" id="2.130.10.10">
    <property type="entry name" value="YVTN repeat-like/Quinoprotein amine dehydrogenase"/>
    <property type="match status" value="3"/>
</dbReference>
<dbReference type="PANTHER" id="PTHR19879:SF9">
    <property type="entry name" value="TRANSCRIPTION INITIATION FACTOR TFIID SUBUNIT 5"/>
    <property type="match status" value="1"/>
</dbReference>
<dbReference type="RefSeq" id="WP_145054133.1">
    <property type="nucleotide sequence ID" value="NZ_CP036433.1"/>
</dbReference>
<accession>A0A518DU75</accession>
<dbReference type="PROSITE" id="PS50082">
    <property type="entry name" value="WD_REPEATS_2"/>
    <property type="match status" value="2"/>
</dbReference>
<dbReference type="SMART" id="SM00320">
    <property type="entry name" value="WD40"/>
    <property type="match status" value="5"/>
</dbReference>
<dbReference type="Pfam" id="PF00400">
    <property type="entry name" value="WD40"/>
    <property type="match status" value="2"/>
</dbReference>
<feature type="repeat" description="WD" evidence="1">
    <location>
        <begin position="517"/>
        <end position="551"/>
    </location>
</feature>
<dbReference type="InterPro" id="IPR011047">
    <property type="entry name" value="Quinoprotein_ADH-like_sf"/>
</dbReference>
<dbReference type="OrthoDB" id="230341at2"/>
<keyword evidence="2" id="KW-0732">Signal</keyword>
<evidence type="ECO:0000313" key="4">
    <source>
        <dbReference type="Proteomes" id="UP000317648"/>
    </source>
</evidence>
<evidence type="ECO:0000256" key="1">
    <source>
        <dbReference type="PROSITE-ProRule" id="PRU00221"/>
    </source>
</evidence>
<dbReference type="SUPFAM" id="SSF52129">
    <property type="entry name" value="Caspase-like"/>
    <property type="match status" value="1"/>
</dbReference>
<gene>
    <name evidence="3" type="ORF">Pla8534_32000</name>
</gene>
<sequence precursor="true">MHRWTKIQILGVLGCLASLSWGSLQASGQEGPPRLVLNPQGPLGIVNGMAFAPGSNRLYEGGDDKAVREWSVRDQDGRLSLAMQRTYRWGIARGQRGVVHTLAISGNGRYLAFSGLSAMSSNGDIALYDLRTGEYMRALRGHRQPLEDLSFSPDSKQLVSSSIDGELRVWQLSDFTDVVLREKSNQTLYHSPALFLSNDLVAAVCWDSPQQISIFDTSRPKARPYTLPHRHAGAVQVLARDVSGHWASADSKAEVYVWNGWKQSRVRAQERPALSLAFSPGGVLFMTTESGPQSKFSVMEMWDWRSGKLLDDRTISHDLHSAACAASTTGDYAAAYGSDQSEILLFRLRDAKGNRINKPLSSMAPTRRTGGGNKIWKVAFSTDRDYQLGIGVKYNAATPQFNRYGEITQYFDFKRQQMNAARRDQKWLDPETSRDGWKLSVDRTRLVLTLSQDGVTRGTIQMRPDAAQQGFIESYAWVNDAAGRTFALAVGTPEPNSGIYVYSLPTPRQPAKVLRYFRDHTDRVTSLSVSPDGKYLASGSTDQMIKLWSLEGLAPGHNAAGLSPTLGVRFALDNGKATVVAISKAGIAYARGLREGDTIESFRFLENGKVTTATKADDILAALQRRADIYWEDMVLVYRSKGQRDLKQLLLKPAWEPILNLFADRRGEWACWTPQGYYYQASVSGDELFGWQFNESGDQGPRFFQAAQFRKQLEQPQLIQRLLAAGNVIDALANSGVADPGKAAEYVLSLSTEAPQVTLVSPRPNTKFGRSEEILIEAEVKVIDPRDADRFVAACRINGAPLGAPAVARRGVTSIYQWKAVASSSLNRIRVSVEERGLHTSGFFQDVDVFVQAEPIPVQPKLHIVTLAANDYPGKLALTYPLADAAAVVKALALEGGELYQPGEVMALVNDEITPDSVTDLISELQNNLKNVAAEDVLVVFIAGHGVSDTDDYFFIPPFSTGEDLGSIRLQEKGISWQLLRKIMSIRCRKLFLLDTCFSGNIIRNERDPAYQWKAAVRPLRRDEAVVITATSPGQFSYEPSPAKADEMGIHNGLFTHSIVMGLAGHADGESSNREGRNDRIEVDELVHFVRKETNRLSPLQQPTSTPVDDLGFVPLTEFQRRPGE</sequence>
<evidence type="ECO:0000313" key="3">
    <source>
        <dbReference type="EMBL" id="QDU95385.1"/>
    </source>
</evidence>
<organism evidence="3 4">
    <name type="scientific">Lignipirellula cremea</name>
    <dbReference type="NCBI Taxonomy" id="2528010"/>
    <lineage>
        <taxon>Bacteria</taxon>
        <taxon>Pseudomonadati</taxon>
        <taxon>Planctomycetota</taxon>
        <taxon>Planctomycetia</taxon>
        <taxon>Pirellulales</taxon>
        <taxon>Pirellulaceae</taxon>
        <taxon>Lignipirellula</taxon>
    </lineage>
</organism>
<proteinExistence type="predicted"/>
<dbReference type="InterPro" id="IPR015943">
    <property type="entry name" value="WD40/YVTN_repeat-like_dom_sf"/>
</dbReference>
<feature type="repeat" description="WD" evidence="1">
    <location>
        <begin position="139"/>
        <end position="180"/>
    </location>
</feature>
<keyword evidence="1" id="KW-0853">WD repeat</keyword>